<keyword evidence="2" id="KW-1185">Reference proteome</keyword>
<reference evidence="3" key="1">
    <citation type="submission" date="2024-02" db="UniProtKB">
        <authorList>
            <consortium name="WormBaseParasite"/>
        </authorList>
    </citation>
    <scope>IDENTIFICATION</scope>
</reference>
<dbReference type="AlphaFoldDB" id="A0AAF3J536"/>
<dbReference type="PANTHER" id="PTHR35014:SF1">
    <property type="entry name" value="INFECTION RESPONSE PROTEIN"/>
    <property type="match status" value="1"/>
</dbReference>
<dbReference type="Proteomes" id="UP000887575">
    <property type="component" value="Unassembled WGS sequence"/>
</dbReference>
<evidence type="ECO:0000256" key="1">
    <source>
        <dbReference type="SAM" id="SignalP"/>
    </source>
</evidence>
<protein>
    <submittedName>
        <fullName evidence="3">Uncharacterized protein</fullName>
    </submittedName>
</protein>
<organism evidence="2 3">
    <name type="scientific">Mesorhabditis belari</name>
    <dbReference type="NCBI Taxonomy" id="2138241"/>
    <lineage>
        <taxon>Eukaryota</taxon>
        <taxon>Metazoa</taxon>
        <taxon>Ecdysozoa</taxon>
        <taxon>Nematoda</taxon>
        <taxon>Chromadorea</taxon>
        <taxon>Rhabditida</taxon>
        <taxon>Rhabditina</taxon>
        <taxon>Rhabditomorpha</taxon>
        <taxon>Rhabditoidea</taxon>
        <taxon>Rhabditidae</taxon>
        <taxon>Mesorhabditinae</taxon>
        <taxon>Mesorhabditis</taxon>
    </lineage>
</organism>
<sequence>MKSTLVFIALVAVVLGVDTCSNNDVNGLLTCYRTYLSGYGITMKDKLVHYWDEFHQIRTAMLDQQGRAVQPKICNLGNALGQCTGQYSCLSQDTFVTMGANQTEKLQWALDLNLTIYQCGPGYNTLMADFYCIHACAEHQSNTIDQCTTDMNNAINNGTDACVALNQMIQCESAIFAAYCDYNAGVFQCGGDVAFFSVNNPECKNKMLTCPNYQMF</sequence>
<dbReference type="PANTHER" id="PTHR35014">
    <property type="entry name" value="INFECTION RESPONSE PROTEIN-RELATED"/>
    <property type="match status" value="1"/>
</dbReference>
<name>A0AAF3J536_9BILA</name>
<keyword evidence="1" id="KW-0732">Signal</keyword>
<feature type="chain" id="PRO_5042222300" evidence="1">
    <location>
        <begin position="17"/>
        <end position="216"/>
    </location>
</feature>
<dbReference type="WBParaSite" id="MBELARI_LOCUS16731">
    <property type="protein sequence ID" value="MBELARI_LOCUS16731"/>
    <property type="gene ID" value="MBELARI_LOCUS16731"/>
</dbReference>
<feature type="signal peptide" evidence="1">
    <location>
        <begin position="1"/>
        <end position="16"/>
    </location>
</feature>
<accession>A0AAF3J536</accession>
<proteinExistence type="predicted"/>
<evidence type="ECO:0000313" key="2">
    <source>
        <dbReference type="Proteomes" id="UP000887575"/>
    </source>
</evidence>
<evidence type="ECO:0000313" key="3">
    <source>
        <dbReference type="WBParaSite" id="MBELARI_LOCUS16731"/>
    </source>
</evidence>